<gene>
    <name evidence="3" type="primary">LOC136074130</name>
</gene>
<reference evidence="3" key="2">
    <citation type="submission" date="2025-08" db="UniProtKB">
        <authorList>
            <consortium name="RefSeq"/>
        </authorList>
    </citation>
    <scope>IDENTIFICATION</scope>
</reference>
<accession>A0ABM4B144</accession>
<organism evidence="2 3">
    <name type="scientific">Hydra vulgaris</name>
    <name type="common">Hydra</name>
    <name type="synonym">Hydra attenuata</name>
    <dbReference type="NCBI Taxonomy" id="6087"/>
    <lineage>
        <taxon>Eukaryota</taxon>
        <taxon>Metazoa</taxon>
        <taxon>Cnidaria</taxon>
        <taxon>Hydrozoa</taxon>
        <taxon>Hydroidolina</taxon>
        <taxon>Anthoathecata</taxon>
        <taxon>Aplanulata</taxon>
        <taxon>Hydridae</taxon>
        <taxon>Hydra</taxon>
    </lineage>
</organism>
<sequence length="313" mass="36325">MALRRPIMNDFDSLSLTEIGAKFKYNLEDTIRWCRTHGLLAESMSCSVCGVPCTQQAKNNAIDQVIWRCPVKRCKRTFSIRKGSFFEKSHLHLWQVLGLTYVWSRDAGKSRGFSVSDLRQELNIASDHTIVDWNQFCRDICVEYFLNNPDPIGGPGCIVEIDESVFCKRKNHVGRITQQQWIFGGYEPATKKGFLIPVQNRDAATLIPIIHKWILPGTTIWSDMWEAYNGLQGPLYQHGTVNHTYNFVDPQTGVTTNHVEAMWCRAKAKFKSMMGSTNREMITDYLSEFMWMQRFNEHRFYHFWDQVVTAYPV</sequence>
<keyword evidence="2" id="KW-1185">Reference proteome</keyword>
<dbReference type="GeneID" id="136074130"/>
<protein>
    <submittedName>
        <fullName evidence="3">Uncharacterized protein LOC136074130</fullName>
    </submittedName>
</protein>
<evidence type="ECO:0000313" key="2">
    <source>
        <dbReference type="Proteomes" id="UP001652625"/>
    </source>
</evidence>
<dbReference type="SMART" id="SM01126">
    <property type="entry name" value="DDE_Tnp_IS1595"/>
    <property type="match status" value="1"/>
</dbReference>
<dbReference type="InterPro" id="IPR024445">
    <property type="entry name" value="Tnp_ISXO2-like"/>
</dbReference>
<proteinExistence type="predicted"/>
<evidence type="ECO:0000259" key="1">
    <source>
        <dbReference type="SMART" id="SM01126"/>
    </source>
</evidence>
<dbReference type="InterPro" id="IPR053164">
    <property type="entry name" value="IS1016-like_transposase"/>
</dbReference>
<evidence type="ECO:0000313" key="3">
    <source>
        <dbReference type="RefSeq" id="XP_065642503.1"/>
    </source>
</evidence>
<dbReference type="PANTHER" id="PTHR47163">
    <property type="entry name" value="DDE_TNP_IS1595 DOMAIN-CONTAINING PROTEIN"/>
    <property type="match status" value="1"/>
</dbReference>
<dbReference type="Pfam" id="PF12762">
    <property type="entry name" value="DDE_Tnp_IS1595"/>
    <property type="match status" value="1"/>
</dbReference>
<dbReference type="RefSeq" id="XP_065642503.1">
    <property type="nucleotide sequence ID" value="XM_065786431.1"/>
</dbReference>
<dbReference type="Proteomes" id="UP001652625">
    <property type="component" value="Chromosome 01"/>
</dbReference>
<feature type="domain" description="ISXO2-like transposase" evidence="1">
    <location>
        <begin position="151"/>
        <end position="296"/>
    </location>
</feature>
<name>A0ABM4B144_HYDVU</name>
<reference evidence="2" key="1">
    <citation type="submission" date="2025-05" db="UniProtKB">
        <authorList>
            <consortium name="RefSeq"/>
        </authorList>
    </citation>
    <scope>NUCLEOTIDE SEQUENCE [LARGE SCALE GENOMIC DNA]</scope>
</reference>
<dbReference type="PANTHER" id="PTHR47163:SF2">
    <property type="entry name" value="SI:DKEY-17M8.2"/>
    <property type="match status" value="1"/>
</dbReference>
<dbReference type="NCBIfam" id="NF033547">
    <property type="entry name" value="transpos_IS1595"/>
    <property type="match status" value="1"/>
</dbReference>